<evidence type="ECO:0000313" key="2">
    <source>
        <dbReference type="Proteomes" id="UP000249453"/>
    </source>
</evidence>
<proteinExistence type="predicted"/>
<reference evidence="1 2" key="1">
    <citation type="submission" date="2018-06" db="EMBL/GenBank/DDBJ databases">
        <title>Genomic Encyclopedia of Type Strains, Phase IV (KMG-IV): sequencing the most valuable type-strain genomes for metagenomic binning, comparative biology and taxonomic classification.</title>
        <authorList>
            <person name="Goeker M."/>
        </authorList>
    </citation>
    <scope>NUCLEOTIDE SEQUENCE [LARGE SCALE GENOMIC DNA]</scope>
    <source>
        <strain evidence="1 2">DSM 26720</strain>
    </source>
</reference>
<name>A0A364JWQ7_9HYPH</name>
<accession>A0A364JWQ7</accession>
<organism evidence="1 2">
    <name type="scientific">Falsochrobactrum ovis</name>
    <dbReference type="NCBI Taxonomy" id="1293442"/>
    <lineage>
        <taxon>Bacteria</taxon>
        <taxon>Pseudomonadati</taxon>
        <taxon>Pseudomonadota</taxon>
        <taxon>Alphaproteobacteria</taxon>
        <taxon>Hyphomicrobiales</taxon>
        <taxon>Brucellaceae</taxon>
        <taxon>Falsochrobactrum</taxon>
    </lineage>
</organism>
<gene>
    <name evidence="1" type="ORF">C7374_10349</name>
</gene>
<evidence type="ECO:0000313" key="1">
    <source>
        <dbReference type="EMBL" id="RAK30915.1"/>
    </source>
</evidence>
<dbReference type="AlphaFoldDB" id="A0A364JWQ7"/>
<keyword evidence="2" id="KW-1185">Reference proteome</keyword>
<dbReference type="EMBL" id="QLMK01000003">
    <property type="protein sequence ID" value="RAK30915.1"/>
    <property type="molecule type" value="Genomic_DNA"/>
</dbReference>
<dbReference type="Proteomes" id="UP000249453">
    <property type="component" value="Unassembled WGS sequence"/>
</dbReference>
<comment type="caution">
    <text evidence="1">The sequence shown here is derived from an EMBL/GenBank/DDBJ whole genome shotgun (WGS) entry which is preliminary data.</text>
</comment>
<dbReference type="OrthoDB" id="8452238at2"/>
<sequence length="95" mass="10953">MPFSRDYYFKRFTAVELHQLQSAYLMACKLVGRCSVTTPHKDEMAREIIQIYECGVTGPEKIAQLMLKVESVKPKKVVDLEFQQGFIRPVKANDL</sequence>
<dbReference type="RefSeq" id="WP_111574699.1">
    <property type="nucleotide sequence ID" value="NZ_JBHEEY010000002.1"/>
</dbReference>
<protein>
    <submittedName>
        <fullName evidence="1">Uncharacterized protein</fullName>
    </submittedName>
</protein>